<dbReference type="Gene3D" id="1.10.1370.30">
    <property type="match status" value="1"/>
</dbReference>
<dbReference type="CDD" id="cd09606">
    <property type="entry name" value="M3B_PepF"/>
    <property type="match status" value="1"/>
</dbReference>
<evidence type="ECO:0000313" key="10">
    <source>
        <dbReference type="Proteomes" id="UP000198935"/>
    </source>
</evidence>
<comment type="similarity">
    <text evidence="6">Belongs to the peptidase M3 family.</text>
</comment>
<evidence type="ECO:0000256" key="5">
    <source>
        <dbReference type="ARBA" id="ARBA00023049"/>
    </source>
</evidence>
<keyword evidence="3 6" id="KW-0378">Hydrolase</keyword>
<evidence type="ECO:0000256" key="6">
    <source>
        <dbReference type="RuleBase" id="RU003435"/>
    </source>
</evidence>
<evidence type="ECO:0000256" key="1">
    <source>
        <dbReference type="ARBA" id="ARBA00022670"/>
    </source>
</evidence>
<name>A0A1H3QUP9_9BACI</name>
<keyword evidence="5 6" id="KW-0482">Metalloprotease</keyword>
<dbReference type="GO" id="GO:0006508">
    <property type="term" value="P:proteolysis"/>
    <property type="evidence" value="ECO:0007669"/>
    <property type="project" value="UniProtKB-KW"/>
</dbReference>
<keyword evidence="4 6" id="KW-0862">Zinc</keyword>
<proteinExistence type="inferred from homology"/>
<dbReference type="Proteomes" id="UP000198935">
    <property type="component" value="Unassembled WGS sequence"/>
</dbReference>
<dbReference type="PANTHER" id="PTHR11804:SF48">
    <property type="entry name" value="PUTATIVE-RELATED"/>
    <property type="match status" value="1"/>
</dbReference>
<keyword evidence="7" id="KW-0175">Coiled coil</keyword>
<evidence type="ECO:0000256" key="4">
    <source>
        <dbReference type="ARBA" id="ARBA00022833"/>
    </source>
</evidence>
<accession>A0A1H3QUP9</accession>
<evidence type="ECO:0000256" key="3">
    <source>
        <dbReference type="ARBA" id="ARBA00022801"/>
    </source>
</evidence>
<sequence>MNKCYVEKLDFSNLERLEENFKALLNMPLETLEEMETWLQAQSELYDAMQESLYGHYIDFQCQSDSEAAKNAFEYDQKNVEPLFKRYVAALDEQFLTSPAKALLDKKFYAQFLKRKQNAKELFREENVELEIEEDRLTTNYFEHTGGLTVDWNGEEKTLSQLQQYFEDADSEVRKQAFTLTSEAFLSKQKELQTIMSELITLRQQKAKNADLANYRDFMFKKYERFDYSPEDCKQLAKAVQLYVKPLKEKLQRRHQEEIGVDVYRPWDRRAVPKGRKPLRPFENTTELVEKSATIFQRLDPRFATLINEMNARGMLDLDSRKGKAPGGFCSALPISQLSFIFMNASTSHSDLVTFLHEMGHCIHNDLKTGLPLNAYRETPMESSELASMTMELFTMDQWHLFYENEAELMRAKRQQLKGIVDFLPTGMVIDQFQHWLYENPDHSPEERNNKYLEISQQLDANVADWSGYEEWAKQTWLPVLHIFEVPFYYIEYVIAQLGALQMYRQYRQHPEQALENYKKALSLGSSKSLPEIYEAAGIRFDFSEEMIKELINFVEAEIAAL</sequence>
<dbReference type="AlphaFoldDB" id="A0A1H3QUP9"/>
<evidence type="ECO:0000259" key="8">
    <source>
        <dbReference type="Pfam" id="PF01432"/>
    </source>
</evidence>
<keyword evidence="1 6" id="KW-0645">Protease</keyword>
<dbReference type="NCBIfam" id="TIGR02289">
    <property type="entry name" value="M3_not_pepF"/>
    <property type="match status" value="1"/>
</dbReference>
<feature type="coiled-coil region" evidence="7">
    <location>
        <begin position="113"/>
        <end position="140"/>
    </location>
</feature>
<dbReference type="Pfam" id="PF01432">
    <property type="entry name" value="Peptidase_M3"/>
    <property type="match status" value="1"/>
</dbReference>
<keyword evidence="2 6" id="KW-0479">Metal-binding</keyword>
<keyword evidence="10" id="KW-1185">Reference proteome</keyword>
<dbReference type="GO" id="GO:0004222">
    <property type="term" value="F:metalloendopeptidase activity"/>
    <property type="evidence" value="ECO:0007669"/>
    <property type="project" value="InterPro"/>
</dbReference>
<dbReference type="PANTHER" id="PTHR11804">
    <property type="entry name" value="PROTEASE M3 THIMET OLIGOPEPTIDASE-RELATED"/>
    <property type="match status" value="1"/>
</dbReference>
<evidence type="ECO:0000256" key="7">
    <source>
        <dbReference type="SAM" id="Coils"/>
    </source>
</evidence>
<gene>
    <name evidence="9" type="ORF">SAMN05421736_10755</name>
</gene>
<dbReference type="STRING" id="1503961.SAMN05421736_10755"/>
<dbReference type="InterPro" id="IPR011976">
    <property type="entry name" value="Pept_M3B_oligopep-rel"/>
</dbReference>
<feature type="domain" description="Peptidase M3A/M3B catalytic" evidence="8">
    <location>
        <begin position="167"/>
        <end position="550"/>
    </location>
</feature>
<evidence type="ECO:0000313" key="9">
    <source>
        <dbReference type="EMBL" id="SDZ16993.1"/>
    </source>
</evidence>
<dbReference type="InterPro" id="IPR045090">
    <property type="entry name" value="Pept_M3A_M3B"/>
</dbReference>
<reference evidence="10" key="1">
    <citation type="submission" date="2016-10" db="EMBL/GenBank/DDBJ databases">
        <authorList>
            <person name="Varghese N."/>
            <person name="Submissions S."/>
        </authorList>
    </citation>
    <scope>NUCLEOTIDE SEQUENCE [LARGE SCALE GENOMIC DNA]</scope>
    <source>
        <strain evidence="10">SP</strain>
    </source>
</reference>
<comment type="cofactor">
    <cofactor evidence="6">
        <name>Zn(2+)</name>
        <dbReference type="ChEBI" id="CHEBI:29105"/>
    </cofactor>
    <text evidence="6">Binds 1 zinc ion.</text>
</comment>
<dbReference type="GO" id="GO:0006518">
    <property type="term" value="P:peptide metabolic process"/>
    <property type="evidence" value="ECO:0007669"/>
    <property type="project" value="TreeGrafter"/>
</dbReference>
<dbReference type="SUPFAM" id="SSF55486">
    <property type="entry name" value="Metalloproteases ('zincins'), catalytic domain"/>
    <property type="match status" value="1"/>
</dbReference>
<dbReference type="EMBL" id="FNPI01000007">
    <property type="protein sequence ID" value="SDZ16993.1"/>
    <property type="molecule type" value="Genomic_DNA"/>
</dbReference>
<protein>
    <submittedName>
        <fullName evidence="9">Oligoendopeptidase F</fullName>
    </submittedName>
</protein>
<organism evidence="9 10">
    <name type="scientific">Evansella caseinilytica</name>
    <dbReference type="NCBI Taxonomy" id="1503961"/>
    <lineage>
        <taxon>Bacteria</taxon>
        <taxon>Bacillati</taxon>
        <taxon>Bacillota</taxon>
        <taxon>Bacilli</taxon>
        <taxon>Bacillales</taxon>
        <taxon>Bacillaceae</taxon>
        <taxon>Evansella</taxon>
    </lineage>
</organism>
<dbReference type="GO" id="GO:0046872">
    <property type="term" value="F:metal ion binding"/>
    <property type="evidence" value="ECO:0007669"/>
    <property type="project" value="UniProtKB-UniRule"/>
</dbReference>
<dbReference type="InterPro" id="IPR001567">
    <property type="entry name" value="Pept_M3A_M3B_dom"/>
</dbReference>
<evidence type="ECO:0000256" key="2">
    <source>
        <dbReference type="ARBA" id="ARBA00022723"/>
    </source>
</evidence>
<dbReference type="OrthoDB" id="9762795at2"/>